<dbReference type="STRING" id="1855912.LuPra_03693"/>
<dbReference type="AlphaFoldDB" id="A0A143PQR7"/>
<dbReference type="OrthoDB" id="4789744at2"/>
<name>A0A143PQR7_LUTPR</name>
<dbReference type="GO" id="GO:0005737">
    <property type="term" value="C:cytoplasm"/>
    <property type="evidence" value="ECO:0007669"/>
    <property type="project" value="TreeGrafter"/>
</dbReference>
<dbReference type="GO" id="GO:0009432">
    <property type="term" value="P:SOS response"/>
    <property type="evidence" value="ECO:0007669"/>
    <property type="project" value="TreeGrafter"/>
</dbReference>
<dbReference type="InterPro" id="IPR013651">
    <property type="entry name" value="ATP-grasp_RimK-type"/>
</dbReference>
<dbReference type="Gene3D" id="3.40.50.20">
    <property type="match status" value="1"/>
</dbReference>
<dbReference type="PANTHER" id="PTHR21621">
    <property type="entry name" value="RIBOSOMAL PROTEIN S6 MODIFICATION PROTEIN"/>
    <property type="match status" value="1"/>
</dbReference>
<reference evidence="3 4" key="1">
    <citation type="journal article" date="2016" name="Genome Announc.">
        <title>First Complete Genome Sequence of a Subdivision 6 Acidobacterium Strain.</title>
        <authorList>
            <person name="Huang S."/>
            <person name="Vieira S."/>
            <person name="Bunk B."/>
            <person name="Riedel T."/>
            <person name="Sproer C."/>
            <person name="Overmann J."/>
        </authorList>
    </citation>
    <scope>NUCLEOTIDE SEQUENCE [LARGE SCALE GENOMIC DNA]</scope>
    <source>
        <strain evidence="4">DSM 100886 HEG_-6_39</strain>
    </source>
</reference>
<keyword evidence="1" id="KW-0067">ATP-binding</keyword>
<dbReference type="RefSeq" id="WP_110172100.1">
    <property type="nucleotide sequence ID" value="NZ_CP015136.1"/>
</dbReference>
<accession>A0A143PQR7</accession>
<dbReference type="GO" id="GO:0018169">
    <property type="term" value="F:ribosomal S6-glutamic acid ligase activity"/>
    <property type="evidence" value="ECO:0007669"/>
    <property type="project" value="TreeGrafter"/>
</dbReference>
<dbReference type="Proteomes" id="UP000076079">
    <property type="component" value="Chromosome"/>
</dbReference>
<dbReference type="PROSITE" id="PS50975">
    <property type="entry name" value="ATP_GRASP"/>
    <property type="match status" value="1"/>
</dbReference>
<feature type="domain" description="ATP-grasp" evidence="2">
    <location>
        <begin position="105"/>
        <end position="323"/>
    </location>
</feature>
<evidence type="ECO:0000256" key="1">
    <source>
        <dbReference type="PROSITE-ProRule" id="PRU00409"/>
    </source>
</evidence>
<dbReference type="GO" id="GO:0046872">
    <property type="term" value="F:metal ion binding"/>
    <property type="evidence" value="ECO:0007669"/>
    <property type="project" value="InterPro"/>
</dbReference>
<sequence>MIDILYEHPAWFARLFEALDARDVPYRRVHAAALRFVPDWKHDPAARESAPDLLVNRMSPSADRRGHGHGILPTLQYLESAEAGGVRVINGSRAYGFEISKVRQMALLADLGLPFPKTRVINAASEALAATEGLRWPVVVKPSVGGSGAGVLRFDREEDLRAAVQADQLDFGVDHLGLVQEFIPARGGHITRVEVLNHAYLYAIHMPVSGHSFNLCPADACEVPPPGTVTSAPGPVELGGNCAITPAATGTRAAQAHPPREMIEAVVRMTDAAGFDVGGVEYVVDDRDGRPYFYDLNALSNFVADAPAVIGFDPWVPFVDVLVAAHAEARALRRVAAAI</sequence>
<keyword evidence="1" id="KW-0547">Nucleotide-binding</keyword>
<dbReference type="KEGG" id="abac:LuPra_03693"/>
<evidence type="ECO:0000313" key="3">
    <source>
        <dbReference type="EMBL" id="AMY10460.1"/>
    </source>
</evidence>
<dbReference type="SUPFAM" id="SSF56059">
    <property type="entry name" value="Glutathione synthetase ATP-binding domain-like"/>
    <property type="match status" value="1"/>
</dbReference>
<dbReference type="Pfam" id="PF08443">
    <property type="entry name" value="RimK"/>
    <property type="match status" value="1"/>
</dbReference>
<evidence type="ECO:0000313" key="4">
    <source>
        <dbReference type="Proteomes" id="UP000076079"/>
    </source>
</evidence>
<protein>
    <submittedName>
        <fullName evidence="3">D-alanine--D-alanine ligase</fullName>
    </submittedName>
</protein>
<dbReference type="GO" id="GO:0005524">
    <property type="term" value="F:ATP binding"/>
    <property type="evidence" value="ECO:0007669"/>
    <property type="project" value="UniProtKB-UniRule"/>
</dbReference>
<keyword evidence="3" id="KW-0436">Ligase</keyword>
<dbReference type="InterPro" id="IPR013815">
    <property type="entry name" value="ATP_grasp_subdomain_1"/>
</dbReference>
<gene>
    <name evidence="3" type="ORF">LuPra_03693</name>
</gene>
<dbReference type="Gene3D" id="3.30.1490.20">
    <property type="entry name" value="ATP-grasp fold, A domain"/>
    <property type="match status" value="1"/>
</dbReference>
<keyword evidence="4" id="KW-1185">Reference proteome</keyword>
<reference evidence="4" key="2">
    <citation type="submission" date="2016-04" db="EMBL/GenBank/DDBJ databases">
        <title>First Complete Genome Sequence of a Subdivision 6 Acidobacterium.</title>
        <authorList>
            <person name="Huang S."/>
            <person name="Vieira S."/>
            <person name="Bunk B."/>
            <person name="Riedel T."/>
            <person name="Sproeer C."/>
            <person name="Overmann J."/>
        </authorList>
    </citation>
    <scope>NUCLEOTIDE SEQUENCE [LARGE SCALE GENOMIC DNA]</scope>
    <source>
        <strain evidence="4">DSM 100886 HEG_-6_39</strain>
    </source>
</reference>
<proteinExistence type="predicted"/>
<dbReference type="EMBL" id="CP015136">
    <property type="protein sequence ID" value="AMY10460.1"/>
    <property type="molecule type" value="Genomic_DNA"/>
</dbReference>
<dbReference type="InterPro" id="IPR011761">
    <property type="entry name" value="ATP-grasp"/>
</dbReference>
<dbReference type="PATRIC" id="fig|1813736.3.peg.3901"/>
<evidence type="ECO:0000259" key="2">
    <source>
        <dbReference type="PROSITE" id="PS50975"/>
    </source>
</evidence>
<organism evidence="3 4">
    <name type="scientific">Luteitalea pratensis</name>
    <dbReference type="NCBI Taxonomy" id="1855912"/>
    <lineage>
        <taxon>Bacteria</taxon>
        <taxon>Pseudomonadati</taxon>
        <taxon>Acidobacteriota</taxon>
        <taxon>Vicinamibacteria</taxon>
        <taxon>Vicinamibacterales</taxon>
        <taxon>Vicinamibacteraceae</taxon>
        <taxon>Luteitalea</taxon>
    </lineage>
</organism>
<dbReference type="PANTHER" id="PTHR21621:SF0">
    <property type="entry name" value="BETA-CITRYLGLUTAMATE SYNTHASE B-RELATED"/>
    <property type="match status" value="1"/>
</dbReference>